<dbReference type="RefSeq" id="WP_208250505.1">
    <property type="nucleotide sequence ID" value="NZ_JAGEPF010000033.1"/>
</dbReference>
<proteinExistence type="predicted"/>
<evidence type="ECO:0000313" key="1">
    <source>
        <dbReference type="EMBL" id="MBO2464143.1"/>
    </source>
</evidence>
<reference evidence="1 2" key="1">
    <citation type="submission" date="2021-03" db="EMBL/GenBank/DDBJ databases">
        <title>Actinomadura violae sp. nov., isolated from lichen in Thailand.</title>
        <authorList>
            <person name="Kanchanasin P."/>
            <person name="Saeng-In P."/>
            <person name="Phongsopitanun W."/>
            <person name="Yuki M."/>
            <person name="Kudo T."/>
            <person name="Ohkuma M."/>
            <person name="Tanasupawat S."/>
        </authorList>
    </citation>
    <scope>NUCLEOTIDE SEQUENCE [LARGE SCALE GENOMIC DNA]</scope>
    <source>
        <strain evidence="1 2">LCR2-06</strain>
    </source>
</reference>
<organism evidence="1 2">
    <name type="scientific">Actinomadura violacea</name>
    <dbReference type="NCBI Taxonomy" id="2819934"/>
    <lineage>
        <taxon>Bacteria</taxon>
        <taxon>Bacillati</taxon>
        <taxon>Actinomycetota</taxon>
        <taxon>Actinomycetes</taxon>
        <taxon>Streptosporangiales</taxon>
        <taxon>Thermomonosporaceae</taxon>
        <taxon>Actinomadura</taxon>
    </lineage>
</organism>
<dbReference type="EMBL" id="JAGEPF010000033">
    <property type="protein sequence ID" value="MBO2464143.1"/>
    <property type="molecule type" value="Genomic_DNA"/>
</dbReference>
<comment type="caution">
    <text evidence="1">The sequence shown here is derived from an EMBL/GenBank/DDBJ whole genome shotgun (WGS) entry which is preliminary data.</text>
</comment>
<name>A0ABS3S568_9ACTN</name>
<evidence type="ECO:0000313" key="2">
    <source>
        <dbReference type="Proteomes" id="UP000680206"/>
    </source>
</evidence>
<protein>
    <recommendedName>
        <fullName evidence="3">DUF397 domain-containing protein</fullName>
    </recommendedName>
</protein>
<dbReference type="Proteomes" id="UP000680206">
    <property type="component" value="Unassembled WGS sequence"/>
</dbReference>
<accession>A0ABS3S568</accession>
<evidence type="ECO:0008006" key="3">
    <source>
        <dbReference type="Google" id="ProtNLM"/>
    </source>
</evidence>
<keyword evidence="2" id="KW-1185">Reference proteome</keyword>
<gene>
    <name evidence="1" type="ORF">J4709_41895</name>
</gene>
<sequence>MLLPTDDTELNVLKVGVTEKTVGFDVIPPVDLPSSKMDEFCEGFAEILAKKADQENAHVRELRAEGEI</sequence>